<dbReference type="InterPro" id="IPR024791">
    <property type="entry name" value="Cyt_c/ubiquinol_Oxase_su3"/>
</dbReference>
<evidence type="ECO:0000313" key="11">
    <source>
        <dbReference type="Proteomes" id="UP000199249"/>
    </source>
</evidence>
<evidence type="ECO:0000256" key="5">
    <source>
        <dbReference type="ARBA" id="ARBA00022989"/>
    </source>
</evidence>
<proteinExistence type="inferred from homology"/>
<organism evidence="10 11">
    <name type="scientific">Hymenobacter psychrophilus</name>
    <dbReference type="NCBI Taxonomy" id="651662"/>
    <lineage>
        <taxon>Bacteria</taxon>
        <taxon>Pseudomonadati</taxon>
        <taxon>Bacteroidota</taxon>
        <taxon>Cytophagia</taxon>
        <taxon>Cytophagales</taxon>
        <taxon>Hymenobacteraceae</taxon>
        <taxon>Hymenobacter</taxon>
    </lineage>
</organism>
<reference evidence="11" key="1">
    <citation type="submission" date="2016-10" db="EMBL/GenBank/DDBJ databases">
        <authorList>
            <person name="Varghese N."/>
            <person name="Submissions S."/>
        </authorList>
    </citation>
    <scope>NUCLEOTIDE SEQUENCE [LARGE SCALE GENOMIC DNA]</scope>
    <source>
        <strain evidence="11">CGMCC 1.8975</strain>
    </source>
</reference>
<gene>
    <name evidence="10" type="ORF">SAMN04488069_104205</name>
</gene>
<feature type="transmembrane region" description="Helical" evidence="8">
    <location>
        <begin position="38"/>
        <end position="58"/>
    </location>
</feature>
<protein>
    <submittedName>
        <fullName evidence="10">Cytochrome c oxidase subunit 3</fullName>
    </submittedName>
</protein>
<evidence type="ECO:0000256" key="2">
    <source>
        <dbReference type="ARBA" id="ARBA00010581"/>
    </source>
</evidence>
<evidence type="ECO:0000256" key="6">
    <source>
        <dbReference type="ARBA" id="ARBA00023136"/>
    </source>
</evidence>
<dbReference type="OrthoDB" id="9810850at2"/>
<evidence type="ECO:0000256" key="8">
    <source>
        <dbReference type="SAM" id="Phobius"/>
    </source>
</evidence>
<dbReference type="PROSITE" id="PS50253">
    <property type="entry name" value="COX3"/>
    <property type="match status" value="1"/>
</dbReference>
<evidence type="ECO:0000256" key="3">
    <source>
        <dbReference type="ARBA" id="ARBA00022475"/>
    </source>
</evidence>
<dbReference type="PANTHER" id="PTHR11403:SF2">
    <property type="entry name" value="CYTOCHROME BO(3) UBIQUINOL OXIDASE SUBUNIT 3"/>
    <property type="match status" value="1"/>
</dbReference>
<dbReference type="GO" id="GO:0005886">
    <property type="term" value="C:plasma membrane"/>
    <property type="evidence" value="ECO:0007669"/>
    <property type="project" value="UniProtKB-SubCell"/>
</dbReference>
<dbReference type="InterPro" id="IPR035973">
    <property type="entry name" value="Cyt_c_oxidase_su3-like_sf"/>
</dbReference>
<evidence type="ECO:0000256" key="1">
    <source>
        <dbReference type="ARBA" id="ARBA00004651"/>
    </source>
</evidence>
<evidence type="ECO:0000313" key="10">
    <source>
        <dbReference type="EMBL" id="SDX93790.1"/>
    </source>
</evidence>
<dbReference type="Pfam" id="PF00510">
    <property type="entry name" value="COX3"/>
    <property type="match status" value="1"/>
</dbReference>
<feature type="transmembrane region" description="Helical" evidence="8">
    <location>
        <begin position="137"/>
        <end position="156"/>
    </location>
</feature>
<dbReference type="GO" id="GO:0004129">
    <property type="term" value="F:cytochrome-c oxidase activity"/>
    <property type="evidence" value="ECO:0007669"/>
    <property type="project" value="InterPro"/>
</dbReference>
<name>A0A1H3FS83_9BACT</name>
<evidence type="ECO:0000256" key="4">
    <source>
        <dbReference type="ARBA" id="ARBA00022692"/>
    </source>
</evidence>
<accession>A0A1H3FS83</accession>
<keyword evidence="11" id="KW-1185">Reference proteome</keyword>
<feature type="transmembrane region" description="Helical" evidence="8">
    <location>
        <begin position="193"/>
        <end position="217"/>
    </location>
</feature>
<dbReference type="EMBL" id="FNOV01000004">
    <property type="protein sequence ID" value="SDX93790.1"/>
    <property type="molecule type" value="Genomic_DNA"/>
</dbReference>
<feature type="domain" description="Heme-copper oxidase subunit III family profile" evidence="9">
    <location>
        <begin position="17"/>
        <end position="257"/>
    </location>
</feature>
<keyword evidence="3" id="KW-1003">Cell membrane</keyword>
<sequence length="257" mass="29217">MSTISPTTQAISDSALDKPRTGTWDGGNEPFNASYGKLMMWFFLLSDAFTFAAFLTTYGLIRHKYLAYAGKVEDFVFSTAYWPIPEKVFNSFPGLHGVDLPLAFVALMTMILIFSSVTMVLAVEAGQRFDKKDVQKWLLWTILFGTIFVSCQAWEWSHFIGGTDEGTLMNDGTRFFGANLAVNQYGPVLFADLFFFITGFHGTHVFSGICLLIYCFIATTNGTFEKRGHYEMVEKIGLYWHFVDLVWVFVFTFFYLV</sequence>
<dbReference type="PANTHER" id="PTHR11403">
    <property type="entry name" value="CYTOCHROME C OXIDASE SUBUNIT III"/>
    <property type="match status" value="1"/>
</dbReference>
<dbReference type="InterPro" id="IPR000298">
    <property type="entry name" value="Cyt_c_oxidase-like_su3"/>
</dbReference>
<dbReference type="AlphaFoldDB" id="A0A1H3FS83"/>
<dbReference type="Gene3D" id="1.20.120.80">
    <property type="entry name" value="Cytochrome c oxidase, subunit III, four-helix bundle"/>
    <property type="match status" value="1"/>
</dbReference>
<comment type="similarity">
    <text evidence="2 7">Belongs to the cytochrome c oxidase subunit 3 family.</text>
</comment>
<dbReference type="InterPro" id="IPR013833">
    <property type="entry name" value="Cyt_c_oxidase_su3_a-hlx"/>
</dbReference>
<keyword evidence="4 7" id="KW-0812">Transmembrane</keyword>
<feature type="transmembrane region" description="Helical" evidence="8">
    <location>
        <begin position="238"/>
        <end position="256"/>
    </location>
</feature>
<dbReference type="SUPFAM" id="SSF81452">
    <property type="entry name" value="Cytochrome c oxidase subunit III-like"/>
    <property type="match status" value="1"/>
</dbReference>
<feature type="transmembrane region" description="Helical" evidence="8">
    <location>
        <begin position="104"/>
        <end position="125"/>
    </location>
</feature>
<comment type="subcellular location">
    <subcellularLocation>
        <location evidence="1 7">Cell membrane</location>
        <topology evidence="1 7">Multi-pass membrane protein</topology>
    </subcellularLocation>
</comment>
<keyword evidence="5 8" id="KW-1133">Transmembrane helix</keyword>
<dbReference type="GO" id="GO:0019646">
    <property type="term" value="P:aerobic electron transport chain"/>
    <property type="evidence" value="ECO:0007669"/>
    <property type="project" value="InterPro"/>
</dbReference>
<dbReference type="STRING" id="651662.SAMN04488069_104205"/>
<dbReference type="RefSeq" id="WP_092738898.1">
    <property type="nucleotide sequence ID" value="NZ_FNOV01000004.1"/>
</dbReference>
<keyword evidence="6 8" id="KW-0472">Membrane</keyword>
<evidence type="ECO:0000256" key="7">
    <source>
        <dbReference type="RuleBase" id="RU003376"/>
    </source>
</evidence>
<evidence type="ECO:0000259" key="9">
    <source>
        <dbReference type="PROSITE" id="PS50253"/>
    </source>
</evidence>
<dbReference type="Proteomes" id="UP000199249">
    <property type="component" value="Unassembled WGS sequence"/>
</dbReference>